<dbReference type="PANTHER" id="PTHR11559">
    <property type="entry name" value="CARBOXYLESTERASE"/>
    <property type="match status" value="1"/>
</dbReference>
<dbReference type="PROSITE" id="PS00122">
    <property type="entry name" value="CARBOXYLESTERASE_B_1"/>
    <property type="match status" value="1"/>
</dbReference>
<gene>
    <name evidence="5" type="ORF">FOY51_03840</name>
</gene>
<comment type="similarity">
    <text evidence="1 3">Belongs to the type-B carboxylesterase/lipase family.</text>
</comment>
<dbReference type="InterPro" id="IPR050309">
    <property type="entry name" value="Type-B_Carboxylest/Lipase"/>
</dbReference>
<dbReference type="RefSeq" id="WP_149428909.1">
    <property type="nucleotide sequence ID" value="NZ_VLNY01000002.1"/>
</dbReference>
<dbReference type="InterPro" id="IPR029058">
    <property type="entry name" value="AB_hydrolase_fold"/>
</dbReference>
<accession>A0A5A7SC79</accession>
<evidence type="ECO:0000256" key="1">
    <source>
        <dbReference type="ARBA" id="ARBA00005964"/>
    </source>
</evidence>
<keyword evidence="6" id="KW-1185">Reference proteome</keyword>
<keyword evidence="2 3" id="KW-0378">Hydrolase</keyword>
<dbReference type="GO" id="GO:0016787">
    <property type="term" value="F:hydrolase activity"/>
    <property type="evidence" value="ECO:0007669"/>
    <property type="project" value="UniProtKB-KW"/>
</dbReference>
<evidence type="ECO:0000256" key="3">
    <source>
        <dbReference type="RuleBase" id="RU361235"/>
    </source>
</evidence>
<dbReference type="PROSITE" id="PS00941">
    <property type="entry name" value="CARBOXYLESTERASE_B_2"/>
    <property type="match status" value="1"/>
</dbReference>
<dbReference type="EC" id="3.1.1.-" evidence="3"/>
<dbReference type="Gene3D" id="3.40.50.1820">
    <property type="entry name" value="alpha/beta hydrolase"/>
    <property type="match status" value="1"/>
</dbReference>
<organism evidence="5 6">
    <name type="scientific">Antrihabitans cavernicola</name>
    <dbReference type="NCBI Taxonomy" id="2495913"/>
    <lineage>
        <taxon>Bacteria</taxon>
        <taxon>Bacillati</taxon>
        <taxon>Actinomycetota</taxon>
        <taxon>Actinomycetes</taxon>
        <taxon>Mycobacteriales</taxon>
        <taxon>Nocardiaceae</taxon>
        <taxon>Antrihabitans</taxon>
    </lineage>
</organism>
<evidence type="ECO:0000313" key="6">
    <source>
        <dbReference type="Proteomes" id="UP000322244"/>
    </source>
</evidence>
<dbReference type="InterPro" id="IPR019826">
    <property type="entry name" value="Carboxylesterase_B_AS"/>
</dbReference>
<dbReference type="AlphaFoldDB" id="A0A5A7SC79"/>
<proteinExistence type="inferred from homology"/>
<dbReference type="Pfam" id="PF00135">
    <property type="entry name" value="COesterase"/>
    <property type="match status" value="1"/>
</dbReference>
<evidence type="ECO:0000256" key="2">
    <source>
        <dbReference type="ARBA" id="ARBA00022801"/>
    </source>
</evidence>
<name>A0A5A7SC79_9NOCA</name>
<dbReference type="InterPro" id="IPR019819">
    <property type="entry name" value="Carboxylesterase_B_CS"/>
</dbReference>
<protein>
    <recommendedName>
        <fullName evidence="3">Carboxylic ester hydrolase</fullName>
        <ecNumber evidence="3">3.1.1.-</ecNumber>
    </recommendedName>
</protein>
<comment type="caution">
    <text evidence="5">The sequence shown here is derived from an EMBL/GenBank/DDBJ whole genome shotgun (WGS) entry which is preliminary data.</text>
</comment>
<dbReference type="OrthoDB" id="3199405at2"/>
<dbReference type="SUPFAM" id="SSF53474">
    <property type="entry name" value="alpha/beta-Hydrolases"/>
    <property type="match status" value="1"/>
</dbReference>
<dbReference type="InterPro" id="IPR002018">
    <property type="entry name" value="CarbesteraseB"/>
</dbReference>
<feature type="domain" description="Carboxylesterase type B" evidence="4">
    <location>
        <begin position="4"/>
        <end position="484"/>
    </location>
</feature>
<dbReference type="Proteomes" id="UP000322244">
    <property type="component" value="Unassembled WGS sequence"/>
</dbReference>
<reference evidence="5 6" key="1">
    <citation type="submission" date="2019-07" db="EMBL/GenBank/DDBJ databases">
        <title>Rhodococcus cavernicolus sp. nov., isolated from a cave.</title>
        <authorList>
            <person name="Lee S.D."/>
        </authorList>
    </citation>
    <scope>NUCLEOTIDE SEQUENCE [LARGE SCALE GENOMIC DNA]</scope>
    <source>
        <strain evidence="5 6">C1-24</strain>
    </source>
</reference>
<dbReference type="EMBL" id="VLNY01000002">
    <property type="protein sequence ID" value="KAA0023750.1"/>
    <property type="molecule type" value="Genomic_DNA"/>
</dbReference>
<sequence length="517" mass="55678">MSAQTEVQTAAGTVRGRVERDVVRWRAIPYAAPPVGDLRLRAPQPVAKWTGVRDATQYANASVQGRKGAFLRPRVYQPTDEDCLTLNVVAPREPSAAPRPVLVFIHGGGYTFGTSALELYSGVGLVRRGDIVYVSVNYRLGALGYLDFTQFSTPERQFDSNLGLRDQVAALDWVQHNISAFGGDPDNVTIMGESAGGAAVTTLLATPAAKGLFQRAIAQSSPADWAISREEAAHWAREFVAILGVTDDPANALASVDAQDFRRAGNRVANLCLKERPGMLAMVPVVDGDFLPESPISAYANGNATAVPLICGSNHDEGTLWAKYLDVLPTNPERVDLLLKQTNPEPGVKERIVAAYPGYPAVDDAIRIGGDYLFLRPTLAVCDAHSAHAPTYNYRYDFAPRLLNRIGLGAAHATEMFAVFGFGNTAFGRSLTALGGRRGLRAATETMQGHWLSFAKYGAPLTSWPAYTTELRRTLVIDATSRVVSDVNADRRLAWQSAVGQYDADPATIAATTNSVA</sequence>
<evidence type="ECO:0000313" key="5">
    <source>
        <dbReference type="EMBL" id="KAA0023750.1"/>
    </source>
</evidence>
<evidence type="ECO:0000259" key="4">
    <source>
        <dbReference type="Pfam" id="PF00135"/>
    </source>
</evidence>